<evidence type="ECO:0000256" key="3">
    <source>
        <dbReference type="ARBA" id="ARBA00022532"/>
    </source>
</evidence>
<evidence type="ECO:0000256" key="4">
    <source>
        <dbReference type="ARBA" id="ARBA00022679"/>
    </source>
</evidence>
<accession>A0A2I1NA75</accession>
<dbReference type="EMBL" id="PKHU01000004">
    <property type="protein sequence ID" value="PKZ29276.1"/>
    <property type="molecule type" value="Genomic_DNA"/>
</dbReference>
<evidence type="ECO:0000256" key="9">
    <source>
        <dbReference type="RuleBase" id="RU003370"/>
    </source>
</evidence>
<dbReference type="Proteomes" id="UP001075461">
    <property type="component" value="Unassembled WGS sequence"/>
</dbReference>
<evidence type="ECO:0000256" key="1">
    <source>
        <dbReference type="ARBA" id="ARBA00004751"/>
    </source>
</evidence>
<evidence type="ECO:0000256" key="7">
    <source>
        <dbReference type="PIRNR" id="PIRNR001369"/>
    </source>
</evidence>
<comment type="similarity">
    <text evidence="2 7 10">Belongs to the citrate synthase family.</text>
</comment>
<comment type="catalytic activity">
    <reaction evidence="5 9">
        <text>oxaloacetate + acetyl-CoA + H2O = citrate + CoA + H(+)</text>
        <dbReference type="Rhea" id="RHEA:16845"/>
        <dbReference type="ChEBI" id="CHEBI:15377"/>
        <dbReference type="ChEBI" id="CHEBI:15378"/>
        <dbReference type="ChEBI" id="CHEBI:16452"/>
        <dbReference type="ChEBI" id="CHEBI:16947"/>
        <dbReference type="ChEBI" id="CHEBI:57287"/>
        <dbReference type="ChEBI" id="CHEBI:57288"/>
        <dbReference type="EC" id="2.3.3.16"/>
    </reaction>
</comment>
<protein>
    <recommendedName>
        <fullName evidence="6 7">Citrate synthase</fullName>
    </recommendedName>
</protein>
<evidence type="ECO:0000256" key="5">
    <source>
        <dbReference type="ARBA" id="ARBA00049288"/>
    </source>
</evidence>
<evidence type="ECO:0000313" key="12">
    <source>
        <dbReference type="EMBL" id="PKZ29276.1"/>
    </source>
</evidence>
<sequence>MSNTVTLTDNRNGKSYEFNVLDGTLGPSVIDISDLYKKTGLFTFDKGYTSTAMCSSEITFIDGEKGILKHRGYDIAWLAENKLFLDVIHLLLHKKLPNEDELNAFRKKLKTKSFINERMIALFDAFPDKAHPMAVLQACIATLSTYYKRDMNYDDPDEYMELAERLVAKMPTLAAFYHRHAMGYPLIYPDLDRGFTENFLYMMRAFPHSHVDIKPIEVKALDTVLMLHADHEQNASTTTVRTVASTHSHPYSCISAGIGALWGHAHGGANESVIRQLEAIGSVDNVDKYIKRAKDKNDPFRLMGFGHRVYKSYDPRAKVLKGLRDKLMNELDIDSNLIKIANRIEKIALEDEYFVSRNLYPNVDFNSGLILRALKIPTDMFAVMFVIGRAPGWMAQWMELKEQTSKIVRPRQLYLGETDALKTHHENLQKTKIEYSGKQ</sequence>
<keyword evidence="11" id="KW-0012">Acyltransferase</keyword>
<dbReference type="PANTHER" id="PTHR42871">
    <property type="entry name" value="CITRATE SYNTHASE"/>
    <property type="match status" value="1"/>
</dbReference>
<dbReference type="InterPro" id="IPR016143">
    <property type="entry name" value="Citrate_synth-like_sm_a-sub"/>
</dbReference>
<dbReference type="NCBIfam" id="TIGR01798">
    <property type="entry name" value="cit_synth_I"/>
    <property type="match status" value="1"/>
</dbReference>
<reference evidence="11" key="2">
    <citation type="submission" date="2022-12" db="EMBL/GenBank/DDBJ databases">
        <title>Species Delineation and Comparative Genomics within the Campylobacter ureolyticus Complex.</title>
        <authorList>
            <person name="Maki J."/>
            <person name="Howard M."/>
            <person name="Connelly S."/>
            <person name="Hardy D.J."/>
            <person name="Cameron A."/>
        </authorList>
    </citation>
    <scope>NUCLEOTIDE SEQUENCE</scope>
    <source>
        <strain evidence="11">URMC_786</strain>
    </source>
</reference>
<evidence type="ECO:0000313" key="13">
    <source>
        <dbReference type="Proteomes" id="UP000234639"/>
    </source>
</evidence>
<comment type="pathway">
    <text evidence="1 9">Carbohydrate metabolism; tricarboxylic acid cycle; isocitrate from oxaloacetate: step 1/2.</text>
</comment>
<dbReference type="Proteomes" id="UP000234639">
    <property type="component" value="Unassembled WGS sequence"/>
</dbReference>
<dbReference type="PIRSF" id="PIRSF001369">
    <property type="entry name" value="Citrate_synth"/>
    <property type="match status" value="1"/>
</dbReference>
<reference evidence="12 13" key="1">
    <citation type="submission" date="2017-12" db="EMBL/GenBank/DDBJ databases">
        <title>Phylogenetic diversity of female urinary microbiome.</title>
        <authorList>
            <person name="Thomas-White K."/>
            <person name="Wolfe A.J."/>
        </authorList>
    </citation>
    <scope>NUCLEOTIDE SEQUENCE [LARGE SCALE GENOMIC DNA]</scope>
    <source>
        <strain evidence="12 13">UMB0112</strain>
    </source>
</reference>
<dbReference type="SUPFAM" id="SSF48256">
    <property type="entry name" value="Citrate synthase"/>
    <property type="match status" value="1"/>
</dbReference>
<dbReference type="GO" id="GO:0005737">
    <property type="term" value="C:cytoplasm"/>
    <property type="evidence" value="ECO:0007669"/>
    <property type="project" value="InterPro"/>
</dbReference>
<dbReference type="GO" id="GO:0006099">
    <property type="term" value="P:tricarboxylic acid cycle"/>
    <property type="evidence" value="ECO:0007669"/>
    <property type="project" value="UniProtKB-UniRule"/>
</dbReference>
<organism evidence="12 13">
    <name type="scientific">Campylobacter ureolyticus</name>
    <dbReference type="NCBI Taxonomy" id="827"/>
    <lineage>
        <taxon>Bacteria</taxon>
        <taxon>Pseudomonadati</taxon>
        <taxon>Campylobacterota</taxon>
        <taxon>Epsilonproteobacteria</taxon>
        <taxon>Campylobacterales</taxon>
        <taxon>Campylobacteraceae</taxon>
        <taxon>Campylobacter</taxon>
    </lineage>
</organism>
<dbReference type="InterPro" id="IPR036969">
    <property type="entry name" value="Citrate_synthase_sf"/>
</dbReference>
<evidence type="ECO:0000256" key="2">
    <source>
        <dbReference type="ARBA" id="ARBA00010566"/>
    </source>
</evidence>
<feature type="active site" evidence="8">
    <location>
        <position position="364"/>
    </location>
</feature>
<dbReference type="GO" id="GO:0036440">
    <property type="term" value="F:citrate synthase activity"/>
    <property type="evidence" value="ECO:0007669"/>
    <property type="project" value="UniProtKB-EC"/>
</dbReference>
<dbReference type="PANTHER" id="PTHR42871:SF1">
    <property type="entry name" value="CITRATE SYNTHASE"/>
    <property type="match status" value="1"/>
</dbReference>
<dbReference type="InterPro" id="IPR016142">
    <property type="entry name" value="Citrate_synth-like_lrg_a-sub"/>
</dbReference>
<keyword evidence="4 7" id="KW-0808">Transferase</keyword>
<dbReference type="EMBL" id="JAPXGP010000001">
    <property type="protein sequence ID" value="MCZ6160879.1"/>
    <property type="molecule type" value="Genomic_DNA"/>
</dbReference>
<name>A0A2I1NA75_9BACT</name>
<dbReference type="PROSITE" id="PS00480">
    <property type="entry name" value="CITRATE_SYNTHASE"/>
    <property type="match status" value="1"/>
</dbReference>
<evidence type="ECO:0000256" key="6">
    <source>
        <dbReference type="NCBIfam" id="TIGR01798"/>
    </source>
</evidence>
<proteinExistence type="inferred from homology"/>
<dbReference type="InterPro" id="IPR002020">
    <property type="entry name" value="Citrate_synthase"/>
</dbReference>
<comment type="caution">
    <text evidence="12">The sequence shown here is derived from an EMBL/GenBank/DDBJ whole genome shotgun (WGS) entry which is preliminary data.</text>
</comment>
<dbReference type="Gene3D" id="1.10.230.10">
    <property type="entry name" value="Cytochrome P450-Terp, domain 2"/>
    <property type="match status" value="1"/>
</dbReference>
<feature type="active site" evidence="8">
    <location>
        <position position="307"/>
    </location>
</feature>
<dbReference type="NCBIfam" id="NF004126">
    <property type="entry name" value="PRK05614.1"/>
    <property type="match status" value="1"/>
</dbReference>
<dbReference type="PRINTS" id="PR00143">
    <property type="entry name" value="CITRTSNTHASE"/>
</dbReference>
<dbReference type="Gene3D" id="1.10.580.10">
    <property type="entry name" value="Citrate Synthase, domain 1"/>
    <property type="match status" value="1"/>
</dbReference>
<dbReference type="FunFam" id="1.10.230.10:FF:000002">
    <property type="entry name" value="Citrate synthase"/>
    <property type="match status" value="1"/>
</dbReference>
<dbReference type="CDD" id="cd06114">
    <property type="entry name" value="EcCS_like"/>
    <property type="match status" value="1"/>
</dbReference>
<dbReference type="InterPro" id="IPR024176">
    <property type="entry name" value="Citrate_synthase_bac-typ"/>
</dbReference>
<dbReference type="Pfam" id="PF00285">
    <property type="entry name" value="Citrate_synt"/>
    <property type="match status" value="1"/>
</dbReference>
<dbReference type="RefSeq" id="WP_024962663.1">
    <property type="nucleotide sequence ID" value="NZ_CABMOL010000015.1"/>
</dbReference>
<evidence type="ECO:0000256" key="8">
    <source>
        <dbReference type="PIRSR" id="PIRSR001369-1"/>
    </source>
</evidence>
<dbReference type="AlphaFoldDB" id="A0A2I1NA75"/>
<dbReference type="InterPro" id="IPR019810">
    <property type="entry name" value="Citrate_synthase_AS"/>
</dbReference>
<evidence type="ECO:0000256" key="10">
    <source>
        <dbReference type="RuleBase" id="RU003406"/>
    </source>
</evidence>
<dbReference type="UniPathway" id="UPA00223">
    <property type="reaction ID" value="UER00717"/>
</dbReference>
<evidence type="ECO:0000313" key="11">
    <source>
        <dbReference type="EMBL" id="MCZ6160879.1"/>
    </source>
</evidence>
<keyword evidence="3 9" id="KW-0816">Tricarboxylic acid cycle</keyword>
<dbReference type="InterPro" id="IPR010953">
    <property type="entry name" value="Citrate_synthase_typ-I"/>
</dbReference>
<gene>
    <name evidence="12" type="ORF">CYJ41_05405</name>
    <name evidence="11" type="ORF">O6B92_00765</name>
</gene>
<dbReference type="Gene3D" id="2.20.28.60">
    <property type="match status" value="1"/>
</dbReference>